<dbReference type="Proteomes" id="UP001239782">
    <property type="component" value="Chromosome"/>
</dbReference>
<comment type="catalytic activity">
    <reaction evidence="3">
        <text>2 GTP = 3',3'-c-di-GMP + 2 diphosphate</text>
        <dbReference type="Rhea" id="RHEA:24898"/>
        <dbReference type="ChEBI" id="CHEBI:33019"/>
        <dbReference type="ChEBI" id="CHEBI:37565"/>
        <dbReference type="ChEBI" id="CHEBI:58805"/>
        <dbReference type="EC" id="2.7.7.65"/>
    </reaction>
</comment>
<dbReference type="InterPro" id="IPR043128">
    <property type="entry name" value="Rev_trsase/Diguanyl_cyclase"/>
</dbReference>
<evidence type="ECO:0000259" key="4">
    <source>
        <dbReference type="PROSITE" id="PS50887"/>
    </source>
</evidence>
<dbReference type="PANTHER" id="PTHR45138:SF9">
    <property type="entry name" value="DIGUANYLATE CYCLASE DGCM-RELATED"/>
    <property type="match status" value="1"/>
</dbReference>
<dbReference type="NCBIfam" id="TIGR00254">
    <property type="entry name" value="GGDEF"/>
    <property type="match status" value="1"/>
</dbReference>
<evidence type="ECO:0000313" key="5">
    <source>
        <dbReference type="EMBL" id="WMS88338.1"/>
    </source>
</evidence>
<keyword evidence="5" id="KW-0808">Transferase</keyword>
<dbReference type="EC" id="2.7.7.65" evidence="2"/>
<keyword evidence="5" id="KW-0548">Nucleotidyltransferase</keyword>
<dbReference type="RefSeq" id="WP_309203549.1">
    <property type="nucleotide sequence ID" value="NZ_CP133548.1"/>
</dbReference>
<dbReference type="InterPro" id="IPR035965">
    <property type="entry name" value="PAS-like_dom_sf"/>
</dbReference>
<dbReference type="Gene3D" id="3.30.450.20">
    <property type="entry name" value="PAS domain"/>
    <property type="match status" value="1"/>
</dbReference>
<keyword evidence="6" id="KW-1185">Reference proteome</keyword>
<feature type="domain" description="GGDEF" evidence="4">
    <location>
        <begin position="189"/>
        <end position="322"/>
    </location>
</feature>
<dbReference type="EMBL" id="CP133548">
    <property type="protein sequence ID" value="WMS88338.1"/>
    <property type="molecule type" value="Genomic_DNA"/>
</dbReference>
<dbReference type="GO" id="GO:0005886">
    <property type="term" value="C:plasma membrane"/>
    <property type="evidence" value="ECO:0007669"/>
    <property type="project" value="TreeGrafter"/>
</dbReference>
<dbReference type="SUPFAM" id="SSF55073">
    <property type="entry name" value="Nucleotide cyclase"/>
    <property type="match status" value="1"/>
</dbReference>
<proteinExistence type="predicted"/>
<dbReference type="GO" id="GO:1902201">
    <property type="term" value="P:negative regulation of bacterial-type flagellum-dependent cell motility"/>
    <property type="evidence" value="ECO:0007669"/>
    <property type="project" value="TreeGrafter"/>
</dbReference>
<name>A0AA51RVC4_9GAMM</name>
<dbReference type="GO" id="GO:0043709">
    <property type="term" value="P:cell adhesion involved in single-species biofilm formation"/>
    <property type="evidence" value="ECO:0007669"/>
    <property type="project" value="TreeGrafter"/>
</dbReference>
<evidence type="ECO:0000256" key="3">
    <source>
        <dbReference type="ARBA" id="ARBA00034247"/>
    </source>
</evidence>
<accession>A0AA51RVC4</accession>
<gene>
    <name evidence="5" type="ORF">Q9312_05315</name>
</gene>
<organism evidence="5 6">
    <name type="scientific">Pleionea litopenaei</name>
    <dbReference type="NCBI Taxonomy" id="3070815"/>
    <lineage>
        <taxon>Bacteria</taxon>
        <taxon>Pseudomonadati</taxon>
        <taxon>Pseudomonadota</taxon>
        <taxon>Gammaproteobacteria</taxon>
        <taxon>Oceanospirillales</taxon>
        <taxon>Pleioneaceae</taxon>
        <taxon>Pleionea</taxon>
    </lineage>
</organism>
<dbReference type="GO" id="GO:0052621">
    <property type="term" value="F:diguanylate cyclase activity"/>
    <property type="evidence" value="ECO:0007669"/>
    <property type="project" value="UniProtKB-EC"/>
</dbReference>
<evidence type="ECO:0000256" key="1">
    <source>
        <dbReference type="ARBA" id="ARBA00001946"/>
    </source>
</evidence>
<dbReference type="InterPro" id="IPR029787">
    <property type="entry name" value="Nucleotide_cyclase"/>
</dbReference>
<dbReference type="CDD" id="cd01949">
    <property type="entry name" value="GGDEF"/>
    <property type="match status" value="1"/>
</dbReference>
<dbReference type="SMART" id="SM00267">
    <property type="entry name" value="GGDEF"/>
    <property type="match status" value="1"/>
</dbReference>
<evidence type="ECO:0000256" key="2">
    <source>
        <dbReference type="ARBA" id="ARBA00012528"/>
    </source>
</evidence>
<dbReference type="SUPFAM" id="SSF55785">
    <property type="entry name" value="PYP-like sensor domain (PAS domain)"/>
    <property type="match status" value="1"/>
</dbReference>
<protein>
    <recommendedName>
        <fullName evidence="2">diguanylate cyclase</fullName>
        <ecNumber evidence="2">2.7.7.65</ecNumber>
    </recommendedName>
</protein>
<dbReference type="PANTHER" id="PTHR45138">
    <property type="entry name" value="REGULATORY COMPONENTS OF SENSORY TRANSDUCTION SYSTEM"/>
    <property type="match status" value="1"/>
</dbReference>
<comment type="cofactor">
    <cofactor evidence="1">
        <name>Mg(2+)</name>
        <dbReference type="ChEBI" id="CHEBI:18420"/>
    </cofactor>
</comment>
<evidence type="ECO:0000313" key="6">
    <source>
        <dbReference type="Proteomes" id="UP001239782"/>
    </source>
</evidence>
<dbReference type="InterPro" id="IPR000160">
    <property type="entry name" value="GGDEF_dom"/>
</dbReference>
<dbReference type="KEGG" id="plei:Q9312_05315"/>
<dbReference type="AlphaFoldDB" id="A0AA51RVC4"/>
<dbReference type="InterPro" id="IPR050469">
    <property type="entry name" value="Diguanylate_Cyclase"/>
</dbReference>
<reference evidence="5 6" key="1">
    <citation type="submission" date="2023-08" db="EMBL/GenBank/DDBJ databases">
        <title>Pleionea litopenaei sp. nov., isolated from stomach of juvenile Litopenaeus vannamei.</title>
        <authorList>
            <person name="Rho A.M."/>
            <person name="Hwang C.Y."/>
        </authorList>
    </citation>
    <scope>NUCLEOTIDE SEQUENCE [LARGE SCALE GENOMIC DNA]</scope>
    <source>
        <strain evidence="5 6">HL-JVS1</strain>
    </source>
</reference>
<dbReference type="FunFam" id="3.30.70.270:FF:000001">
    <property type="entry name" value="Diguanylate cyclase domain protein"/>
    <property type="match status" value="1"/>
</dbReference>
<dbReference type="PROSITE" id="PS50887">
    <property type="entry name" value="GGDEF"/>
    <property type="match status" value="1"/>
</dbReference>
<sequence length="323" mass="37487">MSRSELDKNEIDGLHWMMDMLTNVDVGLVVLDSAYCIQMWNRFMHDHSGKSDLQVKGMSIFDVFPEVPEAWFKHKIDSVFLLKSRAFSTWEQRPYLFRFKNYRPITGTEDTMYQNATMIPLMSSDGDVNHVCLLIYDVTDVATSKKELTRLNSELESLSRTDRLTQLYNRGFWEESFQGEFDRCMRYKHVSSALIFDIDHFKSVNDTFGHQAGDEVIRQTAKTLKDMVRKSDIPGRYGGEEFVVFLPNTPADNALIFAERLRKRIEALKVSYEGKPIPFTVSIGICEFSEKMPSHEKWIEMADQALYQSKEGGRNQTNIKQYS</sequence>
<dbReference type="Gene3D" id="3.30.70.270">
    <property type="match status" value="1"/>
</dbReference>
<dbReference type="Pfam" id="PF00990">
    <property type="entry name" value="GGDEF"/>
    <property type="match status" value="1"/>
</dbReference>